<comment type="caution">
    <text evidence="1">The sequence shown here is derived from an EMBL/GenBank/DDBJ whole genome shotgun (WGS) entry which is preliminary data.</text>
</comment>
<organism evidence="1 2">
    <name type="scientific">Caedimonas varicaedens</name>
    <dbReference type="NCBI Taxonomy" id="1629334"/>
    <lineage>
        <taxon>Bacteria</taxon>
        <taxon>Pseudomonadati</taxon>
        <taxon>Pseudomonadota</taxon>
        <taxon>Alphaproteobacteria</taxon>
        <taxon>Holosporales</taxon>
        <taxon>Caedimonadaceae</taxon>
        <taxon>Caedimonas</taxon>
    </lineage>
</organism>
<evidence type="ECO:0000313" key="2">
    <source>
        <dbReference type="Proteomes" id="UP000036771"/>
    </source>
</evidence>
<keyword evidence="2" id="KW-1185">Reference proteome</keyword>
<proteinExistence type="predicted"/>
<accession>A0A0K8MFQ1</accession>
<gene>
    <name evidence="1" type="ORF">Cva_01696</name>
</gene>
<dbReference type="STRING" id="1629334.Cva_01696"/>
<evidence type="ECO:0000313" key="1">
    <source>
        <dbReference type="EMBL" id="GAO99023.1"/>
    </source>
</evidence>
<dbReference type="AlphaFoldDB" id="A0A0K8MFQ1"/>
<sequence length="116" mass="13378">MPYILDTELNTLDALRKFITHNHGEEITFVCPVELFASAGPVYWMIRKEELQQEFPHKKLIFWHNAGDMAGYALGALRMGVRHLIFTGAEKTFLKIKSIANHYQAIVIPSEKYLEN</sequence>
<dbReference type="Proteomes" id="UP000036771">
    <property type="component" value="Unassembled WGS sequence"/>
</dbReference>
<protein>
    <submittedName>
        <fullName evidence="1">Uncharacterized protein</fullName>
    </submittedName>
</protein>
<name>A0A0K8MFQ1_9PROT</name>
<dbReference type="EMBL" id="BBVC01000115">
    <property type="protein sequence ID" value="GAO99023.1"/>
    <property type="molecule type" value="Genomic_DNA"/>
</dbReference>
<reference evidence="1 2" key="1">
    <citation type="submission" date="2015-03" db="EMBL/GenBank/DDBJ databases">
        <title>Caedibacter varicaedens, whole genome shotgun sequence.</title>
        <authorList>
            <person name="Suzuki H."/>
            <person name="Dapper A.L."/>
            <person name="Gibson A.K."/>
            <person name="Jackson C."/>
            <person name="Lee H."/>
            <person name="Pejaver V.R."/>
            <person name="Doak T."/>
            <person name="Lynch M."/>
        </authorList>
    </citation>
    <scope>NUCLEOTIDE SEQUENCE [LARGE SCALE GENOMIC DNA]</scope>
</reference>